<accession>A0A1H7HSL3</accession>
<dbReference type="RefSeq" id="WP_244543680.1">
    <property type="nucleotide sequence ID" value="NZ_FOAN01000001.1"/>
</dbReference>
<dbReference type="SUPFAM" id="SSF52540">
    <property type="entry name" value="P-loop containing nucleoside triphosphate hydrolases"/>
    <property type="match status" value="1"/>
</dbReference>
<evidence type="ECO:0000313" key="1">
    <source>
        <dbReference type="EMBL" id="SEK53336.1"/>
    </source>
</evidence>
<protein>
    <submittedName>
        <fullName evidence="1">Predicted kinase</fullName>
    </submittedName>
</protein>
<dbReference type="GO" id="GO:0016301">
    <property type="term" value="F:kinase activity"/>
    <property type="evidence" value="ECO:0007669"/>
    <property type="project" value="UniProtKB-KW"/>
</dbReference>
<reference evidence="2" key="1">
    <citation type="submission" date="2016-10" db="EMBL/GenBank/DDBJ databases">
        <authorList>
            <person name="Varghese N."/>
            <person name="Submissions S."/>
        </authorList>
    </citation>
    <scope>NUCLEOTIDE SEQUENCE [LARGE SCALE GENOMIC DNA]</scope>
    <source>
        <strain evidence="2">LMG 26383,CCUG 61248,R- 45681</strain>
    </source>
</reference>
<dbReference type="AlphaFoldDB" id="A0A1H7HSL3"/>
<keyword evidence="1" id="KW-0418">Kinase</keyword>
<gene>
    <name evidence="1" type="ORF">SAMN04515666_101751</name>
</gene>
<dbReference type="Gene3D" id="3.40.50.300">
    <property type="entry name" value="P-loop containing nucleotide triphosphate hydrolases"/>
    <property type="match status" value="1"/>
</dbReference>
<dbReference type="InterPro" id="IPR027417">
    <property type="entry name" value="P-loop_NTPase"/>
</dbReference>
<organism evidence="1 2">
    <name type="scientific">Bosea lupini</name>
    <dbReference type="NCBI Taxonomy" id="1036779"/>
    <lineage>
        <taxon>Bacteria</taxon>
        <taxon>Pseudomonadati</taxon>
        <taxon>Pseudomonadota</taxon>
        <taxon>Alphaproteobacteria</taxon>
        <taxon>Hyphomicrobiales</taxon>
        <taxon>Boseaceae</taxon>
        <taxon>Bosea</taxon>
    </lineage>
</organism>
<dbReference type="STRING" id="1036779.SAMN04515666_101751"/>
<sequence length="134" mass="14615">MRKALPGNDIGAAGYTMAFAIAGENLSLGVAVVADCVNPVAESRAAWRQLGRASAVPHLDIEVVCSDKAEHRRRVEQRQPDIPGFVLPDWASVETRDYQPWTGDRLIVDTAVLSVEDALRLIEDRLASLVYSAD</sequence>
<dbReference type="EMBL" id="FOAN01000001">
    <property type="protein sequence ID" value="SEK53336.1"/>
    <property type="molecule type" value="Genomic_DNA"/>
</dbReference>
<keyword evidence="1" id="KW-0808">Transferase</keyword>
<dbReference type="PANTHER" id="PTHR37807:SF3">
    <property type="entry name" value="OS07G0160300 PROTEIN"/>
    <property type="match status" value="1"/>
</dbReference>
<dbReference type="PANTHER" id="PTHR37807">
    <property type="entry name" value="OS07G0160300 PROTEIN"/>
    <property type="match status" value="1"/>
</dbReference>
<proteinExistence type="predicted"/>
<keyword evidence="2" id="KW-1185">Reference proteome</keyword>
<evidence type="ECO:0000313" key="2">
    <source>
        <dbReference type="Proteomes" id="UP000199664"/>
    </source>
</evidence>
<name>A0A1H7HSL3_9HYPH</name>
<dbReference type="Proteomes" id="UP000199664">
    <property type="component" value="Unassembled WGS sequence"/>
</dbReference>